<dbReference type="AlphaFoldDB" id="A0A1G8DZF5"/>
<dbReference type="STRING" id="504805.SAMN05421505_11950"/>
<feature type="region of interest" description="Disordered" evidence="1">
    <location>
        <begin position="213"/>
        <end position="254"/>
    </location>
</feature>
<evidence type="ECO:0000256" key="1">
    <source>
        <dbReference type="SAM" id="MobiDB-lite"/>
    </source>
</evidence>
<gene>
    <name evidence="3" type="ORF">SAMN05421505_11950</name>
</gene>
<evidence type="ECO:0000256" key="2">
    <source>
        <dbReference type="SAM" id="Phobius"/>
    </source>
</evidence>
<keyword evidence="4" id="KW-1185">Reference proteome</keyword>
<feature type="transmembrane region" description="Helical" evidence="2">
    <location>
        <begin position="77"/>
        <end position="99"/>
    </location>
</feature>
<keyword evidence="2" id="KW-1133">Transmembrane helix</keyword>
<dbReference type="EMBL" id="FNCN01000019">
    <property type="protein sequence ID" value="SDH62829.1"/>
    <property type="molecule type" value="Genomic_DNA"/>
</dbReference>
<name>A0A1G8DZF5_9ACTN</name>
<evidence type="ECO:0000313" key="4">
    <source>
        <dbReference type="Proteomes" id="UP000198923"/>
    </source>
</evidence>
<reference evidence="3 4" key="1">
    <citation type="submission" date="2016-10" db="EMBL/GenBank/DDBJ databases">
        <authorList>
            <person name="de Groot N.N."/>
        </authorList>
    </citation>
    <scope>NUCLEOTIDE SEQUENCE [LARGE SCALE GENOMIC DNA]</scope>
    <source>
        <strain evidence="3 4">CPCC 201354</strain>
    </source>
</reference>
<protein>
    <submittedName>
        <fullName evidence="3">Uncharacterized protein</fullName>
    </submittedName>
</protein>
<evidence type="ECO:0000313" key="3">
    <source>
        <dbReference type="EMBL" id="SDH62829.1"/>
    </source>
</evidence>
<dbReference type="Proteomes" id="UP000198923">
    <property type="component" value="Unassembled WGS sequence"/>
</dbReference>
<accession>A0A1G8DZF5</accession>
<keyword evidence="2" id="KW-0812">Transmembrane</keyword>
<proteinExistence type="predicted"/>
<feature type="transmembrane region" description="Helical" evidence="2">
    <location>
        <begin position="6"/>
        <end position="26"/>
    </location>
</feature>
<organism evidence="3 4">
    <name type="scientific">Sinosporangium album</name>
    <dbReference type="NCBI Taxonomy" id="504805"/>
    <lineage>
        <taxon>Bacteria</taxon>
        <taxon>Bacillati</taxon>
        <taxon>Actinomycetota</taxon>
        <taxon>Actinomycetes</taxon>
        <taxon>Streptosporangiales</taxon>
        <taxon>Streptosporangiaceae</taxon>
        <taxon>Sinosporangium</taxon>
    </lineage>
</organism>
<feature type="transmembrane region" description="Helical" evidence="2">
    <location>
        <begin position="38"/>
        <end position="57"/>
    </location>
</feature>
<sequence>MDGYWESIAIAAPVIGLAIVVELRLLQAEWQKSRCTPRLQMTLAAPFIAYLFCAAFVEYEALVQLRSEPMTRAWASFAEFTLGAGLAVLVVGPVSTHLLRLPAVLTVLRYALTPWRTITHMRLRQLLKHHADRHLRLRISIREGEMAASLHELRIAHLQLLEPGRSVPRDLLDQRESLNGYVTDETSALRELERKTRGVEERIVRLRRDLRRATHEPASAGRRGLARPSNRRPSAAGVASGRLSEPDWAWRPAA</sequence>
<dbReference type="RefSeq" id="WP_093171968.1">
    <property type="nucleotide sequence ID" value="NZ_FNCN01000019.1"/>
</dbReference>
<keyword evidence="2" id="KW-0472">Membrane</keyword>